<evidence type="ECO:0000313" key="17">
    <source>
        <dbReference type="Proteomes" id="UP000266975"/>
    </source>
</evidence>
<dbReference type="Pfam" id="PF00815">
    <property type="entry name" value="Histidinol_dh"/>
    <property type="match status" value="1"/>
</dbReference>
<keyword evidence="9" id="KW-0028">Amino-acid biosynthesis</keyword>
<proteinExistence type="inferred from homology"/>
<comment type="cofactor">
    <cofactor evidence="14">
        <name>Zn(2+)</name>
        <dbReference type="ChEBI" id="CHEBI:29105"/>
    </cofactor>
    <text evidence="14">Binds 1 zinc ion per subunit.</text>
</comment>
<feature type="binding site" evidence="14">
    <location>
        <position position="352"/>
    </location>
    <ligand>
        <name>Zn(2+)</name>
        <dbReference type="ChEBI" id="CHEBI:29105"/>
    </ligand>
</feature>
<keyword evidence="17" id="KW-1185">Reference proteome</keyword>
<feature type="binding site" evidence="14">
    <location>
        <position position="253"/>
    </location>
    <ligand>
        <name>Zn(2+)</name>
        <dbReference type="ChEBI" id="CHEBI:29105"/>
    </ligand>
</feature>
<dbReference type="InterPro" id="IPR016161">
    <property type="entry name" value="Ald_DH/histidinol_DH"/>
</dbReference>
<comment type="pathway">
    <text evidence="2">Amino-acid biosynthesis; L-histidine biosynthesis; L-histidine from 5-phospho-alpha-D-ribose 1-diphosphate: step 9/9.</text>
</comment>
<dbReference type="PANTHER" id="PTHR21256:SF14">
    <property type="entry name" value="HISTIDINOL DEHYDROGENASE"/>
    <property type="match status" value="1"/>
</dbReference>
<dbReference type="InterPro" id="IPR022695">
    <property type="entry name" value="Histidinol_DH_monofunct"/>
</dbReference>
<evidence type="ECO:0000256" key="3">
    <source>
        <dbReference type="ARBA" id="ARBA00010178"/>
    </source>
</evidence>
<keyword evidence="5 14" id="KW-0479">Metal-binding</keyword>
<feature type="binding site" evidence="13">
    <location>
        <position position="250"/>
    </location>
    <ligand>
        <name>substrate</name>
    </ligand>
</feature>
<evidence type="ECO:0000256" key="13">
    <source>
        <dbReference type="PIRSR" id="PIRSR000099-3"/>
    </source>
</evidence>
<comment type="similarity">
    <text evidence="3 10 15">Belongs to the histidinol dehydrogenase family.</text>
</comment>
<evidence type="ECO:0000256" key="4">
    <source>
        <dbReference type="ARBA" id="ARBA00016531"/>
    </source>
</evidence>
<dbReference type="CDD" id="cd06572">
    <property type="entry name" value="Histidinol_dh"/>
    <property type="match status" value="1"/>
</dbReference>
<comment type="caution">
    <text evidence="16">The sequence shown here is derived from an EMBL/GenBank/DDBJ whole genome shotgun (WGS) entry which is preliminary data.</text>
</comment>
<feature type="binding site" evidence="13">
    <location>
        <position position="411"/>
    </location>
    <ligand>
        <name>substrate</name>
    </ligand>
</feature>
<dbReference type="NCBIfam" id="TIGR00069">
    <property type="entry name" value="hisD"/>
    <property type="match status" value="1"/>
</dbReference>
<feature type="binding site" evidence="13">
    <location>
        <position position="352"/>
    </location>
    <ligand>
        <name>substrate</name>
    </ligand>
</feature>
<feature type="binding site" evidence="12">
    <location>
        <position position="182"/>
    </location>
    <ligand>
        <name>NAD(+)</name>
        <dbReference type="ChEBI" id="CHEBI:57540"/>
    </ligand>
</feature>
<keyword evidence="7 10" id="KW-0560">Oxidoreductase</keyword>
<dbReference type="GO" id="GO:0005829">
    <property type="term" value="C:cytosol"/>
    <property type="evidence" value="ECO:0007669"/>
    <property type="project" value="TreeGrafter"/>
</dbReference>
<feature type="binding site" evidence="12">
    <location>
        <position position="120"/>
    </location>
    <ligand>
        <name>NAD(+)</name>
        <dbReference type="ChEBI" id="CHEBI:57540"/>
    </ligand>
</feature>
<feature type="binding site" evidence="13">
    <location>
        <position position="253"/>
    </location>
    <ligand>
        <name>substrate</name>
    </ligand>
</feature>
<dbReference type="OrthoDB" id="9805269at2"/>
<feature type="binding site" evidence="14">
    <location>
        <position position="411"/>
    </location>
    <ligand>
        <name>Zn(2+)</name>
        <dbReference type="ChEBI" id="CHEBI:29105"/>
    </ligand>
</feature>
<evidence type="ECO:0000256" key="6">
    <source>
        <dbReference type="ARBA" id="ARBA00022833"/>
    </source>
</evidence>
<dbReference type="AlphaFoldDB" id="A0A3M8K6V0"/>
<keyword evidence="8 12" id="KW-0520">NAD</keyword>
<accession>A0A3M8K6V0</accession>
<evidence type="ECO:0000313" key="16">
    <source>
        <dbReference type="EMBL" id="RNE48933.1"/>
    </source>
</evidence>
<evidence type="ECO:0000256" key="14">
    <source>
        <dbReference type="PIRSR" id="PIRSR000099-4"/>
    </source>
</evidence>
<feature type="binding site" evidence="13">
    <location>
        <position position="319"/>
    </location>
    <ligand>
        <name>substrate</name>
    </ligand>
</feature>
<name>A0A3M8K6V0_9CORY</name>
<evidence type="ECO:0000256" key="1">
    <source>
        <dbReference type="ARBA" id="ARBA00003850"/>
    </source>
</evidence>
<evidence type="ECO:0000256" key="2">
    <source>
        <dbReference type="ARBA" id="ARBA00004940"/>
    </source>
</evidence>
<feature type="active site" description="Proton acceptor" evidence="11">
    <location>
        <position position="319"/>
    </location>
</feature>
<evidence type="ECO:0000256" key="10">
    <source>
        <dbReference type="PIRNR" id="PIRNR000099"/>
    </source>
</evidence>
<feature type="active site" description="Proton acceptor" evidence="11">
    <location>
        <position position="318"/>
    </location>
</feature>
<comment type="function">
    <text evidence="1">Catalyzes the sequential NAD-dependent oxidations of L-histidinol to L-histidinaldehyde and then to L-histidine.</text>
</comment>
<organism evidence="16 17">
    <name type="scientific">Corynebacterium alimapuense</name>
    <dbReference type="NCBI Taxonomy" id="1576874"/>
    <lineage>
        <taxon>Bacteria</taxon>
        <taxon>Bacillati</taxon>
        <taxon>Actinomycetota</taxon>
        <taxon>Actinomycetes</taxon>
        <taxon>Mycobacteriales</taxon>
        <taxon>Corynebacteriaceae</taxon>
        <taxon>Corynebacterium</taxon>
    </lineage>
</organism>
<reference evidence="16 17" key="1">
    <citation type="submission" date="2018-02" db="EMBL/GenBank/DDBJ databases">
        <title>Corynebacterium alimpuense sp. nov., a marine obligate actinomycete isolated from sediments of Valparaiso bay, Chile.</title>
        <authorList>
            <person name="Claverias F."/>
            <person name="Gonzales-Siles L."/>
            <person name="Salva-Serra F."/>
            <person name="Inganaes E."/>
            <person name="Molin K."/>
            <person name="Cumsille A."/>
            <person name="Undabarrena A."/>
            <person name="Couve E."/>
            <person name="Moore E.R.B."/>
            <person name="Gomila M."/>
            <person name="Camara B."/>
        </authorList>
    </citation>
    <scope>NUCLEOTIDE SEQUENCE [LARGE SCALE GENOMIC DNA]</scope>
    <source>
        <strain evidence="16 17">CCUG 69366</strain>
    </source>
</reference>
<gene>
    <name evidence="16" type="primary">hisD</name>
    <name evidence="16" type="ORF">C5L39_06505</name>
</gene>
<feature type="binding site" evidence="12">
    <location>
        <position position="205"/>
    </location>
    <ligand>
        <name>NAD(+)</name>
        <dbReference type="ChEBI" id="CHEBI:57540"/>
    </ligand>
</feature>
<evidence type="ECO:0000256" key="8">
    <source>
        <dbReference type="ARBA" id="ARBA00023027"/>
    </source>
</evidence>
<evidence type="ECO:0000256" key="15">
    <source>
        <dbReference type="RuleBase" id="RU004175"/>
    </source>
</evidence>
<dbReference type="RefSeq" id="WP_123048069.1">
    <property type="nucleotide sequence ID" value="NZ_PTJO01000004.1"/>
</dbReference>
<dbReference type="InterPro" id="IPR001692">
    <property type="entry name" value="Histidinol_DH_CS"/>
</dbReference>
<evidence type="ECO:0000256" key="9">
    <source>
        <dbReference type="ARBA" id="ARBA00023102"/>
    </source>
</evidence>
<evidence type="ECO:0000256" key="12">
    <source>
        <dbReference type="PIRSR" id="PIRSR000099-2"/>
    </source>
</evidence>
<evidence type="ECO:0000256" key="11">
    <source>
        <dbReference type="PIRSR" id="PIRSR000099-1"/>
    </source>
</evidence>
<protein>
    <recommendedName>
        <fullName evidence="4">Histidinol dehydrogenase</fullName>
    </recommendedName>
</protein>
<dbReference type="GO" id="GO:0046872">
    <property type="term" value="F:metal ion binding"/>
    <property type="evidence" value="ECO:0007669"/>
    <property type="project" value="UniProtKB-KW"/>
</dbReference>
<dbReference type="FunFam" id="3.40.50.1980:FF:000001">
    <property type="entry name" value="Histidinol dehydrogenase"/>
    <property type="match status" value="1"/>
</dbReference>
<dbReference type="Gene3D" id="3.40.50.1980">
    <property type="entry name" value="Nitrogenase molybdenum iron protein domain"/>
    <property type="match status" value="2"/>
</dbReference>
<dbReference type="GO" id="GO:0004399">
    <property type="term" value="F:histidinol dehydrogenase activity"/>
    <property type="evidence" value="ECO:0007669"/>
    <property type="project" value="InterPro"/>
</dbReference>
<dbReference type="GO" id="GO:0000105">
    <property type="term" value="P:L-histidine biosynthetic process"/>
    <property type="evidence" value="ECO:0007669"/>
    <property type="project" value="UniProtKB-UniPathway"/>
</dbReference>
<dbReference type="Gene3D" id="1.20.5.1300">
    <property type="match status" value="1"/>
</dbReference>
<dbReference type="GO" id="GO:0051287">
    <property type="term" value="F:NAD binding"/>
    <property type="evidence" value="ECO:0007669"/>
    <property type="project" value="InterPro"/>
</dbReference>
<feature type="binding site" evidence="14">
    <location>
        <position position="250"/>
    </location>
    <ligand>
        <name>Zn(2+)</name>
        <dbReference type="ChEBI" id="CHEBI:29105"/>
    </ligand>
</feature>
<evidence type="ECO:0000256" key="5">
    <source>
        <dbReference type="ARBA" id="ARBA00022723"/>
    </source>
</evidence>
<keyword evidence="9" id="KW-0368">Histidine biosynthesis</keyword>
<dbReference type="SUPFAM" id="SSF53720">
    <property type="entry name" value="ALDH-like"/>
    <property type="match status" value="1"/>
</dbReference>
<dbReference type="InterPro" id="IPR012131">
    <property type="entry name" value="Hstdl_DH"/>
</dbReference>
<evidence type="ECO:0000256" key="7">
    <source>
        <dbReference type="ARBA" id="ARBA00023002"/>
    </source>
</evidence>
<keyword evidence="6 14" id="KW-0862">Zinc</keyword>
<dbReference type="PANTHER" id="PTHR21256">
    <property type="entry name" value="HISTIDINOL DEHYDROGENASE HDH"/>
    <property type="match status" value="1"/>
</dbReference>
<dbReference type="UniPathway" id="UPA00031">
    <property type="reaction ID" value="UER00014"/>
</dbReference>
<sequence>MTIEYLKQGQPALMPDLAQTTHTVQEMLRTMEEEGESATRVYSQKLDSWTPESFIVSAEQIAAAEKALPETVKADIRFAHKQVREFANRQRESLHEFECESYPGLITGQRNIPVDAAGCYVPGGRFAHLASAAMSVATAKAAGVKHVTACSPPRDENGIHPATLFGMSTAGADTILSLGGVQAVGAMAFGHFTNTPVNILAGPGNRFVAEAKRLLYGRVGIDVVAGPTESLILADDSADPWLVAVDLISQAEHGAESAAILITTSRRIGEAVLKLIPQALAQLPAESIAGQAWENFGEVVLTDNREQAAQLADDYANEHVQVQAEDLDWWLATLRNYGSLFLGEETTVTYGDKTSGPNHILPTRGAASYTGGLWVGKFIKTVTYQRMSRDANAQIGRVAARISRVEGMEGHALSGDVRLEKYFPGEPLSTSVQEL</sequence>
<feature type="binding site" evidence="13">
    <location>
        <position position="228"/>
    </location>
    <ligand>
        <name>substrate</name>
    </ligand>
</feature>
<feature type="binding site" evidence="13">
    <location>
        <position position="406"/>
    </location>
    <ligand>
        <name>substrate</name>
    </ligand>
</feature>
<dbReference type="PIRSF" id="PIRSF000099">
    <property type="entry name" value="Histidinol_dh"/>
    <property type="match status" value="1"/>
</dbReference>
<dbReference type="EMBL" id="PTJO01000004">
    <property type="protein sequence ID" value="RNE48933.1"/>
    <property type="molecule type" value="Genomic_DNA"/>
</dbReference>
<dbReference type="Proteomes" id="UP000266975">
    <property type="component" value="Unassembled WGS sequence"/>
</dbReference>
<dbReference type="PRINTS" id="PR00083">
    <property type="entry name" value="HOLDHDRGNASE"/>
</dbReference>
<dbReference type="PROSITE" id="PS00611">
    <property type="entry name" value="HISOL_DEHYDROGENASE"/>
    <property type="match status" value="1"/>
</dbReference>